<dbReference type="PANTHER" id="PTHR38468">
    <property type="entry name" value="SLL0939 PROTEIN"/>
    <property type="match status" value="1"/>
</dbReference>
<feature type="transmembrane region" description="Helical" evidence="1">
    <location>
        <begin position="76"/>
        <end position="98"/>
    </location>
</feature>
<reference evidence="2 3" key="1">
    <citation type="submission" date="2017-07" db="EMBL/GenBank/DDBJ databases">
        <title>Phylogenetic study on the rhizospheric bacterium Ochrobactrum sp. A44.</title>
        <authorList>
            <person name="Krzyzanowska D.M."/>
            <person name="Ossowicki A."/>
            <person name="Rajewska M."/>
            <person name="Maciag T."/>
            <person name="Kaczynski Z."/>
            <person name="Czerwicka M."/>
            <person name="Jafra S."/>
        </authorList>
    </citation>
    <scope>NUCLEOTIDE SEQUENCE [LARGE SCALE GENOMIC DNA]</scope>
    <source>
        <strain evidence="2 3">A44</strain>
    </source>
</reference>
<feature type="transmembrane region" description="Helical" evidence="1">
    <location>
        <begin position="104"/>
        <end position="124"/>
    </location>
</feature>
<protein>
    <recommendedName>
        <fullName evidence="4">DUF1622 domain-containing protein</fullName>
    </recommendedName>
</protein>
<keyword evidence="1" id="KW-0812">Transmembrane</keyword>
<accession>A0A248U9P2</accession>
<dbReference type="AlphaFoldDB" id="A0A248U9P2"/>
<dbReference type="EMBL" id="CP022603">
    <property type="protein sequence ID" value="ASV83507.1"/>
    <property type="molecule type" value="Genomic_DNA"/>
</dbReference>
<name>A0A248U9P2_9HYPH</name>
<dbReference type="PANTHER" id="PTHR38468:SF1">
    <property type="entry name" value="SLL0939 PROTEIN"/>
    <property type="match status" value="1"/>
</dbReference>
<feature type="transmembrane region" description="Helical" evidence="1">
    <location>
        <begin position="37"/>
        <end position="55"/>
    </location>
</feature>
<sequence length="143" mass="15693">MIFIGHGGTNMNAGVERGEFVSLIAPFLEPMASALEFFGVAVILIGVAVATLGYLKDVFVLSGEKAYTRYRANLGRGILLGLEILIGADIIATIISPLTWESVGLLGLIVLIRTFLSFSLEAEIDGEWPWRRRRRERILTNGE</sequence>
<dbReference type="Proteomes" id="UP000215256">
    <property type="component" value="Chromosome 2"/>
</dbReference>
<keyword evidence="1" id="KW-1133">Transmembrane helix</keyword>
<evidence type="ECO:0000256" key="1">
    <source>
        <dbReference type="SAM" id="Phobius"/>
    </source>
</evidence>
<dbReference type="KEGG" id="och:CES85_4287"/>
<evidence type="ECO:0000313" key="3">
    <source>
        <dbReference type="Proteomes" id="UP000215256"/>
    </source>
</evidence>
<evidence type="ECO:0000313" key="2">
    <source>
        <dbReference type="EMBL" id="ASV83507.1"/>
    </source>
</evidence>
<dbReference type="InterPro" id="IPR012427">
    <property type="entry name" value="DUF1622"/>
</dbReference>
<dbReference type="Pfam" id="PF07784">
    <property type="entry name" value="DUF1622"/>
    <property type="match status" value="1"/>
</dbReference>
<organism evidence="2 3">
    <name type="scientific">Ochrobactrum quorumnocens</name>
    <dbReference type="NCBI Taxonomy" id="271865"/>
    <lineage>
        <taxon>Bacteria</taxon>
        <taxon>Pseudomonadati</taxon>
        <taxon>Pseudomonadota</taxon>
        <taxon>Alphaproteobacteria</taxon>
        <taxon>Hyphomicrobiales</taxon>
        <taxon>Brucellaceae</taxon>
        <taxon>Brucella/Ochrobactrum group</taxon>
        <taxon>Ochrobactrum</taxon>
    </lineage>
</organism>
<keyword evidence="1" id="KW-0472">Membrane</keyword>
<evidence type="ECO:0008006" key="4">
    <source>
        <dbReference type="Google" id="ProtNLM"/>
    </source>
</evidence>
<proteinExistence type="predicted"/>
<gene>
    <name evidence="2" type="ORF">CES85_4287</name>
</gene>